<reference evidence="2" key="1">
    <citation type="submission" date="2017-08" db="EMBL/GenBank/DDBJ databases">
        <title>A dynamic microbial community with high functional redundancy inhabits the cold, oxic subseafloor aquifer.</title>
        <authorList>
            <person name="Tully B.J."/>
            <person name="Wheat C.G."/>
            <person name="Glazer B.T."/>
            <person name="Huber J.A."/>
        </authorList>
    </citation>
    <scope>NUCLEOTIDE SEQUENCE [LARGE SCALE GENOMIC DNA]</scope>
</reference>
<dbReference type="AlphaFoldDB" id="A0A2A4X574"/>
<gene>
    <name evidence="1" type="ORF">COB20_08050</name>
</gene>
<accession>A0A2A4X574</accession>
<dbReference type="EMBL" id="NVUL01000045">
    <property type="protein sequence ID" value="PCI77451.1"/>
    <property type="molecule type" value="Genomic_DNA"/>
</dbReference>
<organism evidence="1 2">
    <name type="scientific">SAR86 cluster bacterium</name>
    <dbReference type="NCBI Taxonomy" id="2030880"/>
    <lineage>
        <taxon>Bacteria</taxon>
        <taxon>Pseudomonadati</taxon>
        <taxon>Pseudomonadota</taxon>
        <taxon>Gammaproteobacteria</taxon>
        <taxon>SAR86 cluster</taxon>
    </lineage>
</organism>
<evidence type="ECO:0000313" key="1">
    <source>
        <dbReference type="EMBL" id="PCI77451.1"/>
    </source>
</evidence>
<protein>
    <submittedName>
        <fullName evidence="1">Uncharacterized protein</fullName>
    </submittedName>
</protein>
<name>A0A2A4X574_9GAMM</name>
<dbReference type="Proteomes" id="UP000218767">
    <property type="component" value="Unassembled WGS sequence"/>
</dbReference>
<evidence type="ECO:0000313" key="2">
    <source>
        <dbReference type="Proteomes" id="UP000218767"/>
    </source>
</evidence>
<proteinExistence type="predicted"/>
<sequence>MNTSAGKPIDSKKATFYAATCALVVLIVSAGFGPAYIGAMIEGLVTPFILHFHATVFVGWLALFTVQALLPAFGRVDLHRKLGKFGIGYAIFLIIVGLATTVNRVAFHFNDGQEEFARAFLIAPLSDMIVFPIFFAAAIAYRHKPEIHKRLMLVATVMLTIAAVARMSFIPSNYIGLVSVWLSPIYLAMIYDYYRKKEVHPAYVIGLVTLAIVPFRDSVATTDGWQGFASWFITLIT</sequence>
<comment type="caution">
    <text evidence="1">The sequence shown here is derived from an EMBL/GenBank/DDBJ whole genome shotgun (WGS) entry which is preliminary data.</text>
</comment>